<evidence type="ECO:0000259" key="1">
    <source>
        <dbReference type="Pfam" id="PF07791"/>
    </source>
</evidence>
<sequence length="197" mass="21436">MTRYFRLTDDMTLAGRWELGTPINGQGLELGSWLFMAGTPAHVEGQLWIPVAYPGHALDFSLADAGGFPVVTQPVARVLSELAPGDVQLFPVKVGSLPEPYFLVNVARTVKCIDDEASEEVQYWTPEDGEPERVGEYSAVAGLRIDPSKTGDARVFRTWGWKVVLVVSEDVKEALERTGATGMAFTEVTAPPARSVV</sequence>
<name>A0ABX9JUJ5_9BACT</name>
<dbReference type="RefSeq" id="WP_047859414.1">
    <property type="nucleotide sequence ID" value="NZ_CP011509.1"/>
</dbReference>
<organism evidence="2 3">
    <name type="scientific">Archangium gephyra</name>
    <dbReference type="NCBI Taxonomy" id="48"/>
    <lineage>
        <taxon>Bacteria</taxon>
        <taxon>Pseudomonadati</taxon>
        <taxon>Myxococcota</taxon>
        <taxon>Myxococcia</taxon>
        <taxon>Myxococcales</taxon>
        <taxon>Cystobacterineae</taxon>
        <taxon>Archangiaceae</taxon>
        <taxon>Archangium</taxon>
    </lineage>
</organism>
<proteinExistence type="predicted"/>
<gene>
    <name evidence="2" type="ORF">ATI61_110240</name>
</gene>
<accession>A0ABX9JUJ5</accession>
<dbReference type="Pfam" id="PF07791">
    <property type="entry name" value="Imm11"/>
    <property type="match status" value="1"/>
</dbReference>
<protein>
    <recommendedName>
        <fullName evidence="1">Immunity MXAN-0049 protein domain-containing protein</fullName>
    </recommendedName>
</protein>
<reference evidence="2 3" key="1">
    <citation type="submission" date="2018-08" db="EMBL/GenBank/DDBJ databases">
        <title>Genomic Encyclopedia of Archaeal and Bacterial Type Strains, Phase II (KMG-II): from individual species to whole genera.</title>
        <authorList>
            <person name="Goeker M."/>
        </authorList>
    </citation>
    <scope>NUCLEOTIDE SEQUENCE [LARGE SCALE GENOMIC DNA]</scope>
    <source>
        <strain evidence="2 3">DSM 2261</strain>
    </source>
</reference>
<dbReference type="EMBL" id="QUMU01000010">
    <property type="protein sequence ID" value="REG27233.1"/>
    <property type="molecule type" value="Genomic_DNA"/>
</dbReference>
<comment type="caution">
    <text evidence="2">The sequence shown here is derived from an EMBL/GenBank/DDBJ whole genome shotgun (WGS) entry which is preliminary data.</text>
</comment>
<dbReference type="Proteomes" id="UP000256345">
    <property type="component" value="Unassembled WGS sequence"/>
</dbReference>
<dbReference type="InterPro" id="IPR012433">
    <property type="entry name" value="Imm11"/>
</dbReference>
<evidence type="ECO:0000313" key="3">
    <source>
        <dbReference type="Proteomes" id="UP000256345"/>
    </source>
</evidence>
<feature type="domain" description="Immunity MXAN-0049 protein" evidence="1">
    <location>
        <begin position="64"/>
        <end position="188"/>
    </location>
</feature>
<evidence type="ECO:0000313" key="2">
    <source>
        <dbReference type="EMBL" id="REG27233.1"/>
    </source>
</evidence>
<keyword evidence="3" id="KW-1185">Reference proteome</keyword>